<dbReference type="Gene3D" id="3.10.180.10">
    <property type="entry name" value="2,3-Dihydroxybiphenyl 1,2-Dioxygenase, domain 1"/>
    <property type="match status" value="1"/>
</dbReference>
<dbReference type="PROSITE" id="PS51819">
    <property type="entry name" value="VOC"/>
    <property type="match status" value="1"/>
</dbReference>
<dbReference type="PANTHER" id="PTHR43048:SF6">
    <property type="entry name" value="BLR8189 PROTEIN"/>
    <property type="match status" value="1"/>
</dbReference>
<keyword evidence="3" id="KW-0223">Dioxygenase</keyword>
<dbReference type="PANTHER" id="PTHR43048">
    <property type="entry name" value="METHYLMALONYL-COA EPIMERASE"/>
    <property type="match status" value="1"/>
</dbReference>
<keyword evidence="3" id="KW-0456">Lyase</keyword>
<organism evidence="3 4">
    <name type="scientific">Silicimonas algicola</name>
    <dbReference type="NCBI Taxonomy" id="1826607"/>
    <lineage>
        <taxon>Bacteria</taxon>
        <taxon>Pseudomonadati</taxon>
        <taxon>Pseudomonadota</taxon>
        <taxon>Alphaproteobacteria</taxon>
        <taxon>Rhodobacterales</taxon>
        <taxon>Paracoccaceae</taxon>
    </lineage>
</organism>
<dbReference type="EMBL" id="QGGV01000001">
    <property type="protein sequence ID" value="PWK58329.1"/>
    <property type="molecule type" value="Genomic_DNA"/>
</dbReference>
<dbReference type="InterPro" id="IPR037523">
    <property type="entry name" value="VOC_core"/>
</dbReference>
<proteinExistence type="predicted"/>
<dbReference type="InterPro" id="IPR004360">
    <property type="entry name" value="Glyas_Fos-R_dOase_dom"/>
</dbReference>
<gene>
    <name evidence="3" type="ORF">C8D95_101135</name>
</gene>
<reference evidence="3 4" key="1">
    <citation type="submission" date="2018-05" db="EMBL/GenBank/DDBJ databases">
        <title>Genomic Encyclopedia of Type Strains, Phase IV (KMG-IV): sequencing the most valuable type-strain genomes for metagenomic binning, comparative biology and taxonomic classification.</title>
        <authorList>
            <person name="Goeker M."/>
        </authorList>
    </citation>
    <scope>NUCLEOTIDE SEQUENCE [LARGE SCALE GENOMIC DNA]</scope>
    <source>
        <strain evidence="3 4">DSM 103371</strain>
    </source>
</reference>
<dbReference type="Proteomes" id="UP000245390">
    <property type="component" value="Unassembled WGS sequence"/>
</dbReference>
<protein>
    <submittedName>
        <fullName evidence="3">Catechol 2,3-dioxygenase-like lactoylglutathione lyase family enzyme</fullName>
    </submittedName>
</protein>
<evidence type="ECO:0000259" key="2">
    <source>
        <dbReference type="PROSITE" id="PS51819"/>
    </source>
</evidence>
<name>A0A316GBH3_9RHOB</name>
<accession>A0A316GBH3</accession>
<dbReference type="GO" id="GO:0046491">
    <property type="term" value="P:L-methylmalonyl-CoA metabolic process"/>
    <property type="evidence" value="ECO:0007669"/>
    <property type="project" value="TreeGrafter"/>
</dbReference>
<sequence length="128" mass="14460">MTAARLEHLNVTVSDPATTAAWLGRVFGWRVRWQGPGMTTGRTIHCGTDDAYVALFSFSEPPRDPNDESYRTKGGLNHWAVVVDDLDATETRVRAEGFEPHNHASYEPGRRFYFRDTDGIEIEVVEYA</sequence>
<dbReference type="RefSeq" id="WP_109757237.1">
    <property type="nucleotide sequence ID" value="NZ_CP034588.1"/>
</dbReference>
<evidence type="ECO:0000313" key="4">
    <source>
        <dbReference type="Proteomes" id="UP000245390"/>
    </source>
</evidence>
<dbReference type="Pfam" id="PF00903">
    <property type="entry name" value="Glyoxalase"/>
    <property type="match status" value="1"/>
</dbReference>
<dbReference type="InterPro" id="IPR029068">
    <property type="entry name" value="Glyas_Bleomycin-R_OHBP_Dase"/>
</dbReference>
<dbReference type="SUPFAM" id="SSF54593">
    <property type="entry name" value="Glyoxalase/Bleomycin resistance protein/Dihydroxybiphenyl dioxygenase"/>
    <property type="match status" value="1"/>
</dbReference>
<dbReference type="AlphaFoldDB" id="A0A316GBH3"/>
<dbReference type="OrthoDB" id="7355345at2"/>
<feature type="domain" description="VOC" evidence="2">
    <location>
        <begin position="5"/>
        <end position="127"/>
    </location>
</feature>
<comment type="caution">
    <text evidence="3">The sequence shown here is derived from an EMBL/GenBank/DDBJ whole genome shotgun (WGS) entry which is preliminary data.</text>
</comment>
<evidence type="ECO:0000313" key="3">
    <source>
        <dbReference type="EMBL" id="PWK58329.1"/>
    </source>
</evidence>
<keyword evidence="3" id="KW-0560">Oxidoreductase</keyword>
<dbReference type="GO" id="GO:0016829">
    <property type="term" value="F:lyase activity"/>
    <property type="evidence" value="ECO:0007669"/>
    <property type="project" value="UniProtKB-KW"/>
</dbReference>
<evidence type="ECO:0000256" key="1">
    <source>
        <dbReference type="ARBA" id="ARBA00022723"/>
    </source>
</evidence>
<dbReference type="InterPro" id="IPR051785">
    <property type="entry name" value="MMCE/EMCE_epimerase"/>
</dbReference>
<dbReference type="GO" id="GO:0004493">
    <property type="term" value="F:methylmalonyl-CoA epimerase activity"/>
    <property type="evidence" value="ECO:0007669"/>
    <property type="project" value="TreeGrafter"/>
</dbReference>
<dbReference type="GO" id="GO:0051213">
    <property type="term" value="F:dioxygenase activity"/>
    <property type="evidence" value="ECO:0007669"/>
    <property type="project" value="UniProtKB-KW"/>
</dbReference>
<dbReference type="KEGG" id="salo:EF888_02150"/>
<dbReference type="GO" id="GO:0046872">
    <property type="term" value="F:metal ion binding"/>
    <property type="evidence" value="ECO:0007669"/>
    <property type="project" value="UniProtKB-KW"/>
</dbReference>
<dbReference type="CDD" id="cd06587">
    <property type="entry name" value="VOC"/>
    <property type="match status" value="1"/>
</dbReference>
<keyword evidence="1" id="KW-0479">Metal-binding</keyword>
<keyword evidence="4" id="KW-1185">Reference proteome</keyword>